<dbReference type="InterPro" id="IPR011042">
    <property type="entry name" value="6-blade_b-propeller_TolB-like"/>
</dbReference>
<evidence type="ECO:0000313" key="5">
    <source>
        <dbReference type="EMBL" id="WAQ95212.1"/>
    </source>
</evidence>
<evidence type="ECO:0000256" key="3">
    <source>
        <dbReference type="SAM" id="MobiDB-lite"/>
    </source>
</evidence>
<reference evidence="5" key="1">
    <citation type="submission" date="2022-11" db="EMBL/GenBank/DDBJ databases">
        <title>Centuries of genome instability and evolution in soft-shell clam transmissible cancer (bioRxiv).</title>
        <authorList>
            <person name="Hart S.F.M."/>
            <person name="Yonemitsu M.A."/>
            <person name="Giersch R.M."/>
            <person name="Beal B.F."/>
            <person name="Arriagada G."/>
            <person name="Davis B.W."/>
            <person name="Ostrander E.A."/>
            <person name="Goff S.P."/>
            <person name="Metzger M.J."/>
        </authorList>
    </citation>
    <scope>NUCLEOTIDE SEQUENCE</scope>
    <source>
        <strain evidence="5">MELC-2E11</strain>
        <tissue evidence="5">Siphon/mantle</tissue>
    </source>
</reference>
<feature type="coiled-coil region" evidence="2">
    <location>
        <begin position="137"/>
        <end position="193"/>
    </location>
</feature>
<name>A0ABY7DC16_MYAAR</name>
<accession>A0ABY7DC16</accession>
<evidence type="ECO:0000256" key="1">
    <source>
        <dbReference type="PROSITE-ProRule" id="PRU00024"/>
    </source>
</evidence>
<feature type="region of interest" description="Disordered" evidence="3">
    <location>
        <begin position="619"/>
        <end position="744"/>
    </location>
</feature>
<feature type="compositionally biased region" description="Polar residues" evidence="3">
    <location>
        <begin position="696"/>
        <end position="709"/>
    </location>
</feature>
<dbReference type="CDD" id="cd19757">
    <property type="entry name" value="Bbox1"/>
    <property type="match status" value="1"/>
</dbReference>
<feature type="region of interest" description="Disordered" evidence="3">
    <location>
        <begin position="87"/>
        <end position="108"/>
    </location>
</feature>
<feature type="compositionally biased region" description="Polar residues" evidence="3">
    <location>
        <begin position="621"/>
        <end position="641"/>
    </location>
</feature>
<dbReference type="PANTHER" id="PTHR24104:SF25">
    <property type="entry name" value="PROTEIN LIN-41"/>
    <property type="match status" value="1"/>
</dbReference>
<dbReference type="PANTHER" id="PTHR24104">
    <property type="entry name" value="E3 UBIQUITIN-PROTEIN LIGASE NHLRC1-RELATED"/>
    <property type="match status" value="1"/>
</dbReference>
<keyword evidence="1" id="KW-0479">Metal-binding</keyword>
<dbReference type="SUPFAM" id="SSF101898">
    <property type="entry name" value="NHL repeat"/>
    <property type="match status" value="1"/>
</dbReference>
<feature type="compositionally biased region" description="Basic and acidic residues" evidence="3">
    <location>
        <begin position="723"/>
        <end position="737"/>
    </location>
</feature>
<feature type="compositionally biased region" description="Polar residues" evidence="3">
    <location>
        <begin position="649"/>
        <end position="666"/>
    </location>
</feature>
<keyword evidence="1" id="KW-0862">Zinc</keyword>
<proteinExistence type="predicted"/>
<feature type="compositionally biased region" description="Polar residues" evidence="3">
    <location>
        <begin position="19"/>
        <end position="32"/>
    </location>
</feature>
<protein>
    <recommendedName>
        <fullName evidence="4">B box-type domain-containing protein</fullName>
    </recommendedName>
</protein>
<dbReference type="Proteomes" id="UP001164746">
    <property type="component" value="Chromosome 2"/>
</dbReference>
<dbReference type="Gene3D" id="2.120.10.30">
    <property type="entry name" value="TolB, C-terminal domain"/>
    <property type="match status" value="1"/>
</dbReference>
<dbReference type="InterPro" id="IPR000315">
    <property type="entry name" value="Znf_B-box"/>
</dbReference>
<dbReference type="PROSITE" id="PS50119">
    <property type="entry name" value="ZF_BBOX"/>
    <property type="match status" value="1"/>
</dbReference>
<keyword evidence="1" id="KW-0863">Zinc-finger</keyword>
<dbReference type="InterPro" id="IPR050952">
    <property type="entry name" value="TRIM-NHL_E3_ligases"/>
</dbReference>
<dbReference type="EMBL" id="CP111013">
    <property type="protein sequence ID" value="WAQ95212.1"/>
    <property type="molecule type" value="Genomic_DNA"/>
</dbReference>
<gene>
    <name evidence="5" type="ORF">MAR_027902</name>
</gene>
<keyword evidence="2" id="KW-0175">Coiled coil</keyword>
<feature type="compositionally biased region" description="Basic and acidic residues" evidence="3">
    <location>
        <begin position="87"/>
        <end position="98"/>
    </location>
</feature>
<feature type="compositionally biased region" description="Basic and acidic residues" evidence="3">
    <location>
        <begin position="667"/>
        <end position="682"/>
    </location>
</feature>
<organism evidence="5 6">
    <name type="scientific">Mya arenaria</name>
    <name type="common">Soft-shell clam</name>
    <dbReference type="NCBI Taxonomy" id="6604"/>
    <lineage>
        <taxon>Eukaryota</taxon>
        <taxon>Metazoa</taxon>
        <taxon>Spiralia</taxon>
        <taxon>Lophotrochozoa</taxon>
        <taxon>Mollusca</taxon>
        <taxon>Bivalvia</taxon>
        <taxon>Autobranchia</taxon>
        <taxon>Heteroconchia</taxon>
        <taxon>Euheterodonta</taxon>
        <taxon>Imparidentia</taxon>
        <taxon>Neoheterodontei</taxon>
        <taxon>Myida</taxon>
        <taxon>Myoidea</taxon>
        <taxon>Myidae</taxon>
        <taxon>Mya</taxon>
    </lineage>
</organism>
<evidence type="ECO:0000256" key="2">
    <source>
        <dbReference type="SAM" id="Coils"/>
    </source>
</evidence>
<feature type="region of interest" description="Disordered" evidence="3">
    <location>
        <begin position="1"/>
        <end position="32"/>
    </location>
</feature>
<sequence length="744" mass="82048">MSRMRSAASVRSSATGASVKSTRTNRTSGNSKPASAVIEFTCGACAREKNNIEATNYCQDCAENLCMDCVKQHLKFPTMNEHKILGKEARRSGDEGPSARKSILECPAHPGKPVDMTCMNVAMVQQVAKGVAKTDEFKEVRDGMKQVKKELTALKKKNEKGLATVDKQKTAIMKKIKASRKKLDQILDQLEKNTIAELEKACVRGATQLKDDIEVYDEILESFETVTELFTAVKNDPEVESGVYVGMKRCKEKIKEGNRLVEFKKVTTLNEPIKFIPDSRLAGWLKSLTLLGTFESENKAYIGEFLKTVNIQMLSDMRDSDIFGCDFFKDGSLVLSDWDNKNVKLLDENFDIDDYITVDGNPNDVCVLNPDDIAVTMPIQKTIQFIQVKPKMALKHTIKTDDSCRGLASHNGRLFVVCGGFKGEKEGKVVVFSLTGDHIRTIERNNSGQRIFACPIAVCVSSDGKLIHVTDGQRGVVTLTQENDVVSVVSDRETKWPCGICMDKHDNALICNGQSNTVIQVSGINKIATVIQKGDKIKKPHSICCDPATMKMVLTVSKSRVIFVYQLKSPTTKEIADGTTNVVIAKECDKKVSQNPNKTDDVSETIPQSNGEAVIIPETSEIASQQTDTVLKTTSESNSTVPPKRLEKQTTLPKARNSISGTSSDLETIKERTITRRTETRTGRRTGSRSRDRSASQESTMKGRNSNTARDGAGSRLSSVRTAKTEKSVGLNKRDSLTPRTSRN</sequence>
<keyword evidence="6" id="KW-1185">Reference proteome</keyword>
<evidence type="ECO:0000259" key="4">
    <source>
        <dbReference type="PROSITE" id="PS50119"/>
    </source>
</evidence>
<feature type="compositionally biased region" description="Low complexity" evidence="3">
    <location>
        <begin position="1"/>
        <end position="18"/>
    </location>
</feature>
<dbReference type="Gene3D" id="3.30.160.60">
    <property type="entry name" value="Classic Zinc Finger"/>
    <property type="match status" value="1"/>
</dbReference>
<evidence type="ECO:0000313" key="6">
    <source>
        <dbReference type="Proteomes" id="UP001164746"/>
    </source>
</evidence>
<feature type="domain" description="B box-type" evidence="4">
    <location>
        <begin position="45"/>
        <end position="87"/>
    </location>
</feature>